<gene>
    <name evidence="1" type="ORF">G647_03834</name>
</gene>
<dbReference type="Proteomes" id="UP000030678">
    <property type="component" value="Unassembled WGS sequence"/>
</dbReference>
<accession>V9DCA1</accession>
<dbReference type="VEuPathDB" id="FungiDB:G647_03834"/>
<organism evidence="1 2">
    <name type="scientific">Cladophialophora carrionii CBS 160.54</name>
    <dbReference type="NCBI Taxonomy" id="1279043"/>
    <lineage>
        <taxon>Eukaryota</taxon>
        <taxon>Fungi</taxon>
        <taxon>Dikarya</taxon>
        <taxon>Ascomycota</taxon>
        <taxon>Pezizomycotina</taxon>
        <taxon>Eurotiomycetes</taxon>
        <taxon>Chaetothyriomycetidae</taxon>
        <taxon>Chaetothyriales</taxon>
        <taxon>Herpotrichiellaceae</taxon>
        <taxon>Cladophialophora</taxon>
    </lineage>
</organism>
<evidence type="ECO:0000313" key="1">
    <source>
        <dbReference type="EMBL" id="ETI24465.1"/>
    </source>
</evidence>
<protein>
    <submittedName>
        <fullName evidence="1">Uncharacterized protein</fullName>
    </submittedName>
</protein>
<dbReference type="EMBL" id="KB822704">
    <property type="protein sequence ID" value="ETI24465.1"/>
    <property type="molecule type" value="Genomic_DNA"/>
</dbReference>
<reference evidence="1 2" key="1">
    <citation type="submission" date="2013-03" db="EMBL/GenBank/DDBJ databases">
        <title>The Genome Sequence of Cladophialophora carrionii CBS 160.54.</title>
        <authorList>
            <consortium name="The Broad Institute Genomics Platform"/>
            <person name="Cuomo C."/>
            <person name="de Hoog S."/>
            <person name="Gorbushina A."/>
            <person name="Walker B."/>
            <person name="Young S.K."/>
            <person name="Zeng Q."/>
            <person name="Gargeya S."/>
            <person name="Fitzgerald M."/>
            <person name="Haas B."/>
            <person name="Abouelleil A."/>
            <person name="Allen A.W."/>
            <person name="Alvarado L."/>
            <person name="Arachchi H.M."/>
            <person name="Berlin A.M."/>
            <person name="Chapman S.B."/>
            <person name="Gainer-Dewar J."/>
            <person name="Goldberg J."/>
            <person name="Griggs A."/>
            <person name="Gujja S."/>
            <person name="Hansen M."/>
            <person name="Howarth C."/>
            <person name="Imamovic A."/>
            <person name="Ireland A."/>
            <person name="Larimer J."/>
            <person name="McCowan C."/>
            <person name="Murphy C."/>
            <person name="Pearson M."/>
            <person name="Poon T.W."/>
            <person name="Priest M."/>
            <person name="Roberts A."/>
            <person name="Saif S."/>
            <person name="Shea T."/>
            <person name="Sisk P."/>
            <person name="Sykes S."/>
            <person name="Wortman J."/>
            <person name="Nusbaum C."/>
            <person name="Birren B."/>
        </authorList>
    </citation>
    <scope>NUCLEOTIDE SEQUENCE [LARGE SCALE GENOMIC DNA]</scope>
    <source>
        <strain evidence="1 2">CBS 160.54</strain>
    </source>
</reference>
<dbReference type="RefSeq" id="XP_008726401.1">
    <property type="nucleotide sequence ID" value="XM_008728179.1"/>
</dbReference>
<sequence>MSSVTFIYTAEEFEGARSLTKSCSSDVQIVYKTAWLTKEVYVCPRGISVDAGNPSACGGLCRKTQGDEDDEFVDEHVLKRW</sequence>
<dbReference type="AlphaFoldDB" id="V9DCA1"/>
<dbReference type="GeneID" id="19982327"/>
<dbReference type="HOGENOM" id="CLU_2573678_0_0_1"/>
<dbReference type="OrthoDB" id="2414723at2759"/>
<name>V9DCA1_9EURO</name>
<evidence type="ECO:0000313" key="2">
    <source>
        <dbReference type="Proteomes" id="UP000030678"/>
    </source>
</evidence>
<proteinExistence type="predicted"/>